<dbReference type="OrthoDB" id="3353407at2759"/>
<protein>
    <recommendedName>
        <fullName evidence="4">Major facilitator superfamily transporter</fullName>
    </recommendedName>
</protein>
<evidence type="ECO:0000313" key="3">
    <source>
        <dbReference type="Proteomes" id="UP000250140"/>
    </source>
</evidence>
<name>A0A8E2JX04_9PEZI</name>
<evidence type="ECO:0000256" key="1">
    <source>
        <dbReference type="SAM" id="Phobius"/>
    </source>
</evidence>
<evidence type="ECO:0008006" key="4">
    <source>
        <dbReference type="Google" id="ProtNLM"/>
    </source>
</evidence>
<organism evidence="2 3">
    <name type="scientific">Glonium stellatum</name>
    <dbReference type="NCBI Taxonomy" id="574774"/>
    <lineage>
        <taxon>Eukaryota</taxon>
        <taxon>Fungi</taxon>
        <taxon>Dikarya</taxon>
        <taxon>Ascomycota</taxon>
        <taxon>Pezizomycotina</taxon>
        <taxon>Dothideomycetes</taxon>
        <taxon>Pleosporomycetidae</taxon>
        <taxon>Gloniales</taxon>
        <taxon>Gloniaceae</taxon>
        <taxon>Glonium</taxon>
    </lineage>
</organism>
<proteinExistence type="predicted"/>
<dbReference type="Proteomes" id="UP000250140">
    <property type="component" value="Unassembled WGS sequence"/>
</dbReference>
<keyword evidence="1" id="KW-0472">Membrane</keyword>
<keyword evidence="1" id="KW-0812">Transmembrane</keyword>
<evidence type="ECO:0000313" key="2">
    <source>
        <dbReference type="EMBL" id="OCL12800.1"/>
    </source>
</evidence>
<dbReference type="PANTHER" id="PTHR36205:SF3">
    <property type="entry name" value="MAJOR FACILITATOR SUPERFAMILY TRANSPORTER"/>
    <property type="match status" value="1"/>
</dbReference>
<reference evidence="2 3" key="1">
    <citation type="journal article" date="2016" name="Nat. Commun.">
        <title>Ectomycorrhizal ecology is imprinted in the genome of the dominant symbiotic fungus Cenococcum geophilum.</title>
        <authorList>
            <consortium name="DOE Joint Genome Institute"/>
            <person name="Peter M."/>
            <person name="Kohler A."/>
            <person name="Ohm R.A."/>
            <person name="Kuo A."/>
            <person name="Krutzmann J."/>
            <person name="Morin E."/>
            <person name="Arend M."/>
            <person name="Barry K.W."/>
            <person name="Binder M."/>
            <person name="Choi C."/>
            <person name="Clum A."/>
            <person name="Copeland A."/>
            <person name="Grisel N."/>
            <person name="Haridas S."/>
            <person name="Kipfer T."/>
            <person name="LaButti K."/>
            <person name="Lindquist E."/>
            <person name="Lipzen A."/>
            <person name="Maire R."/>
            <person name="Meier B."/>
            <person name="Mihaltcheva S."/>
            <person name="Molinier V."/>
            <person name="Murat C."/>
            <person name="Poggeler S."/>
            <person name="Quandt C.A."/>
            <person name="Sperisen C."/>
            <person name="Tritt A."/>
            <person name="Tisserant E."/>
            <person name="Crous P.W."/>
            <person name="Henrissat B."/>
            <person name="Nehls U."/>
            <person name="Egli S."/>
            <person name="Spatafora J.W."/>
            <person name="Grigoriev I.V."/>
            <person name="Martin F.M."/>
        </authorList>
    </citation>
    <scope>NUCLEOTIDE SEQUENCE [LARGE SCALE GENOMIC DNA]</scope>
    <source>
        <strain evidence="2 3">CBS 207.34</strain>
    </source>
</reference>
<accession>A0A8E2JX04</accession>
<feature type="transmembrane region" description="Helical" evidence="1">
    <location>
        <begin position="65"/>
        <end position="84"/>
    </location>
</feature>
<dbReference type="EMBL" id="KV748829">
    <property type="protein sequence ID" value="OCL12800.1"/>
    <property type="molecule type" value="Genomic_DNA"/>
</dbReference>
<dbReference type="AlphaFoldDB" id="A0A8E2JX04"/>
<dbReference type="Pfam" id="PF11885">
    <property type="entry name" value="DUF3405"/>
    <property type="match status" value="1"/>
</dbReference>
<keyword evidence="3" id="KW-1185">Reference proteome</keyword>
<gene>
    <name evidence="2" type="ORF">AOQ84DRAFT_138457</name>
</gene>
<sequence>MSSRLSKLDPRKLFVRTRFSYEKLPGGDSQNASPSFTSPIRFRWRNRSSGSDRCWHWPRLSLTKFILLVAIAFLTVSLMGTGMYRRHRLREEEEEKKVQRELYHWEHFPRLNGFYSGIRNLVPYSDWVSEQAFLKTAEFNGAPTKALPNTPKPGKEPPLDPVPFSPYPDYNSYEYLQEYSPVRACYLDEEGKVDLPDVYAYPGVPQNMTDPFFGSYQELGISESVCFDRFGRLGPYGYGFSREEGGLGLSGKSESAGAEKIWSWETKVDYRNVDWAKAQQKCFQKNKIRFDKNALTEDGKKPDPEKKTVPRHAYILRTWTGYKYSEYQILTLRAMINELSLKSGGEYDVHFLVHVKDDSIPIWASDEVYQKTLQENVPEEFWGLATLWSEQQMRMYYPEPFPNNVFNHAKAPVHSVYRSAHFALQWFSQMRPEYDFYWNWEMDIRYTGHYYEFNTQIGKWAKQQPRKGIWERSSRYYIPEQHGTWKNFTDMVEEEVFQGETKPVWGPPNFENTGMLESPPEATPPTTYTADKYEWGVGEDADMIVFNPIFDPNATNWVFRDDVSGYDLSLPTPPRRAAIITVARLSKRLLDLMHTETYKMRHHMFPEMWPPSVAFHHGLKAVYVPHPVFFDRNWPLETLDDAFNHPQRPQDSVFGWGEHNQLGSSFYYNSGFSAALWRRWLGSRENSEGGTEEEENGSGRMCLRSMLFHPIKKETGAE</sequence>
<dbReference type="InterPro" id="IPR021822">
    <property type="entry name" value="DUF3405"/>
</dbReference>
<dbReference type="PANTHER" id="PTHR36205">
    <property type="entry name" value="CHROMOSOME 19, WHOLE GENOME SHOTGUN SEQUENCE"/>
    <property type="match status" value="1"/>
</dbReference>
<keyword evidence="1" id="KW-1133">Transmembrane helix</keyword>